<dbReference type="RefSeq" id="XP_022095529.1">
    <property type="nucleotide sequence ID" value="XM_022239837.1"/>
</dbReference>
<dbReference type="GO" id="GO:0016020">
    <property type="term" value="C:membrane"/>
    <property type="evidence" value="ECO:0007669"/>
    <property type="project" value="TreeGrafter"/>
</dbReference>
<feature type="signal peptide" evidence="1">
    <location>
        <begin position="1"/>
        <end position="25"/>
    </location>
</feature>
<keyword evidence="1" id="KW-0732">Signal</keyword>
<evidence type="ECO:0000313" key="2">
    <source>
        <dbReference type="Proteomes" id="UP000694845"/>
    </source>
</evidence>
<keyword evidence="2" id="KW-1185">Reference proteome</keyword>
<sequence length="372" mass="41827">MSWHVTKCVSAVLCVMLVRFSGCYGESESCGEFTHRVVRALDGALGFFSREYDKVNLDALVGVRMAQGQLRATLAEVDFGKTPELETFRNELEKLSDRAEAICNQAIPVVKRQYPKDYQDLGRLVSEHFWRAGRTVKRRQTDQSLSSYPQQVDGWEPLSEPLTDRCISQLLGTKSQPCTITPFCWLAMTLRGYRSYSLSHQVLYLMVGSMMGCDSHMIKRLSQPGMDAPGGSVLESLMDGFCADVFREAKATAEEAYPSDDQDLFLEQVLLCGLKGYEDFFQLPWLQAVLCWQNESGCFQDDVYRPHATDEDNAEPDRVVVSGHIRKRRRESEVNGTGCLMHKTAVGTGFLSIYLRRLIGTMATGITNTNCL</sequence>
<dbReference type="PANTHER" id="PTHR33539">
    <property type="entry name" value="UPF0764 PROTEIN C16ORF89"/>
    <property type="match status" value="1"/>
</dbReference>
<organism evidence="2 3">
    <name type="scientific">Acanthaster planci</name>
    <name type="common">Crown-of-thorns starfish</name>
    <dbReference type="NCBI Taxonomy" id="133434"/>
    <lineage>
        <taxon>Eukaryota</taxon>
        <taxon>Metazoa</taxon>
        <taxon>Echinodermata</taxon>
        <taxon>Eleutherozoa</taxon>
        <taxon>Asterozoa</taxon>
        <taxon>Asteroidea</taxon>
        <taxon>Valvatacea</taxon>
        <taxon>Valvatida</taxon>
        <taxon>Acanthasteridae</taxon>
        <taxon>Acanthaster</taxon>
    </lineage>
</organism>
<evidence type="ECO:0000313" key="3">
    <source>
        <dbReference type="RefSeq" id="XP_022095529.1"/>
    </source>
</evidence>
<accession>A0A8B7YQH6</accession>
<protein>
    <submittedName>
        <fullName evidence="3">UPF0764 protein C16orf89 homolog</fullName>
    </submittedName>
</protein>
<dbReference type="InterPro" id="IPR031751">
    <property type="entry name" value="DUF4735"/>
</dbReference>
<dbReference type="OMA" id="MTRPGCS"/>
<dbReference type="Proteomes" id="UP000694845">
    <property type="component" value="Unplaced"/>
</dbReference>
<dbReference type="KEGG" id="aplc:110981855"/>
<dbReference type="GO" id="GO:0005829">
    <property type="term" value="C:cytosol"/>
    <property type="evidence" value="ECO:0007669"/>
    <property type="project" value="TreeGrafter"/>
</dbReference>
<evidence type="ECO:0000256" key="1">
    <source>
        <dbReference type="SAM" id="SignalP"/>
    </source>
</evidence>
<dbReference type="AlphaFoldDB" id="A0A8B7YQH6"/>
<feature type="chain" id="PRO_5034650088" evidence="1">
    <location>
        <begin position="26"/>
        <end position="372"/>
    </location>
</feature>
<dbReference type="OrthoDB" id="5949187at2759"/>
<name>A0A8B7YQH6_ACAPL</name>
<gene>
    <name evidence="3" type="primary">LOC110981855</name>
</gene>
<proteinExistence type="predicted"/>
<reference evidence="3" key="1">
    <citation type="submission" date="2025-08" db="UniProtKB">
        <authorList>
            <consortium name="RefSeq"/>
        </authorList>
    </citation>
    <scope>IDENTIFICATION</scope>
</reference>
<dbReference type="GeneID" id="110981855"/>
<dbReference type="PANTHER" id="PTHR33539:SF1">
    <property type="entry name" value="UPF0764 PROTEIN C16ORF89"/>
    <property type="match status" value="1"/>
</dbReference>
<dbReference type="Pfam" id="PF15882">
    <property type="entry name" value="DUF4735"/>
    <property type="match status" value="1"/>
</dbReference>